<evidence type="ECO:0000313" key="3">
    <source>
        <dbReference type="Proteomes" id="UP000824120"/>
    </source>
</evidence>
<protein>
    <submittedName>
        <fullName evidence="2">Uncharacterized protein</fullName>
    </submittedName>
</protein>
<proteinExistence type="predicted"/>
<sequence>MAAAIDSSHKINQTIKKELKIRIQKIRIQWRHELIINHRSPINPLSITLRINKKFQTGLRLMLRVRKIQDNNDNILGRQDLITLTSKTKKRINQALQVITVSRMGKIMIRLLPTTNQKLNQARKREKQLKEDSKKRLRYNIPKYRKDRFLETRTSSNRMTTQTTSKQSLTSTSDNKLTHKNTTKSLTFEEI</sequence>
<feature type="region of interest" description="Disordered" evidence="1">
    <location>
        <begin position="148"/>
        <end position="191"/>
    </location>
</feature>
<gene>
    <name evidence="2" type="ORF">H5410_060953</name>
</gene>
<reference evidence="2 3" key="1">
    <citation type="submission" date="2020-09" db="EMBL/GenBank/DDBJ databases">
        <title>De no assembly of potato wild relative species, Solanum commersonii.</title>
        <authorList>
            <person name="Cho K."/>
        </authorList>
    </citation>
    <scope>NUCLEOTIDE SEQUENCE [LARGE SCALE GENOMIC DNA]</scope>
    <source>
        <strain evidence="2">LZ3.2</strain>
        <tissue evidence="2">Leaf</tissue>
    </source>
</reference>
<keyword evidence="3" id="KW-1185">Reference proteome</keyword>
<dbReference type="AlphaFoldDB" id="A0A9J5W6E6"/>
<evidence type="ECO:0000256" key="1">
    <source>
        <dbReference type="SAM" id="MobiDB-lite"/>
    </source>
</evidence>
<accession>A0A9J5W6E6</accession>
<evidence type="ECO:0000313" key="2">
    <source>
        <dbReference type="EMBL" id="KAG5571187.1"/>
    </source>
</evidence>
<name>A0A9J5W6E6_SOLCO</name>
<feature type="compositionally biased region" description="Low complexity" evidence="1">
    <location>
        <begin position="160"/>
        <end position="173"/>
    </location>
</feature>
<comment type="caution">
    <text evidence="2">The sequence shown here is derived from an EMBL/GenBank/DDBJ whole genome shotgun (WGS) entry which is preliminary data.</text>
</comment>
<dbReference type="Proteomes" id="UP000824120">
    <property type="component" value="Chromosome 12"/>
</dbReference>
<dbReference type="EMBL" id="JACXVP010000012">
    <property type="protein sequence ID" value="KAG5571187.1"/>
    <property type="molecule type" value="Genomic_DNA"/>
</dbReference>
<organism evidence="2 3">
    <name type="scientific">Solanum commersonii</name>
    <name type="common">Commerson's wild potato</name>
    <name type="synonym">Commerson's nightshade</name>
    <dbReference type="NCBI Taxonomy" id="4109"/>
    <lineage>
        <taxon>Eukaryota</taxon>
        <taxon>Viridiplantae</taxon>
        <taxon>Streptophyta</taxon>
        <taxon>Embryophyta</taxon>
        <taxon>Tracheophyta</taxon>
        <taxon>Spermatophyta</taxon>
        <taxon>Magnoliopsida</taxon>
        <taxon>eudicotyledons</taxon>
        <taxon>Gunneridae</taxon>
        <taxon>Pentapetalae</taxon>
        <taxon>asterids</taxon>
        <taxon>lamiids</taxon>
        <taxon>Solanales</taxon>
        <taxon>Solanaceae</taxon>
        <taxon>Solanoideae</taxon>
        <taxon>Solaneae</taxon>
        <taxon>Solanum</taxon>
    </lineage>
</organism>